<dbReference type="InterPro" id="IPR017970">
    <property type="entry name" value="Homeobox_CS"/>
</dbReference>
<evidence type="ECO:0000256" key="9">
    <source>
        <dbReference type="SAM" id="MobiDB-lite"/>
    </source>
</evidence>
<dbReference type="PANTHER" id="PTHR24338">
    <property type="entry name" value="HOMEOBOX PROTEIN MSX"/>
    <property type="match status" value="1"/>
</dbReference>
<comment type="subcellular location">
    <subcellularLocation>
        <location evidence="1 7 8">Nucleus</location>
    </subcellularLocation>
</comment>
<evidence type="ECO:0000256" key="7">
    <source>
        <dbReference type="PROSITE-ProRule" id="PRU00108"/>
    </source>
</evidence>
<evidence type="ECO:0000313" key="12">
    <source>
        <dbReference type="WBParaSite" id="Pan_g2412.t1"/>
    </source>
</evidence>
<dbReference type="InterPro" id="IPR009057">
    <property type="entry name" value="Homeodomain-like_sf"/>
</dbReference>
<feature type="compositionally biased region" description="Polar residues" evidence="9">
    <location>
        <begin position="1"/>
        <end position="23"/>
    </location>
</feature>
<evidence type="ECO:0000259" key="10">
    <source>
        <dbReference type="PROSITE" id="PS50071"/>
    </source>
</evidence>
<sequence length="297" mass="31994">MKDQNQTPSVSPSSKANSFNVENLLSPASDDSLKPVSLPFTSPMLLSALASGHRFPHPALGNFYGNHALSSLMAAATTATTSTSSPPTLPTTGTSTNTVDMPLAHHHYFDPTAMFLLQSLKLPGVYLDTSALNATSTTSSSATSSNHSSPPDNRAVAVTTAASASSQKFGGWPSPPDSSSNNTDDSKISTDISKCMLRKHKNNRKPRTPFSTQQLMSLERKFQQKQYLSIAERAEFSASLKLTETQVKIWFQNRRAKCKRLQEAEIERVNFAQASALAAVAVANANGIPSSQYPSQW</sequence>
<dbReference type="Proteomes" id="UP000492821">
    <property type="component" value="Unassembled WGS sequence"/>
</dbReference>
<dbReference type="Pfam" id="PF00046">
    <property type="entry name" value="Homeodomain"/>
    <property type="match status" value="1"/>
</dbReference>
<proteinExistence type="inferred from homology"/>
<dbReference type="WBParaSite" id="Pan_g2412.t1">
    <property type="protein sequence ID" value="Pan_g2412.t1"/>
    <property type="gene ID" value="Pan_g2412"/>
</dbReference>
<dbReference type="GO" id="GO:0048598">
    <property type="term" value="P:embryonic morphogenesis"/>
    <property type="evidence" value="ECO:0007669"/>
    <property type="project" value="TreeGrafter"/>
</dbReference>
<feature type="compositionally biased region" description="Low complexity" evidence="9">
    <location>
        <begin position="136"/>
        <end position="166"/>
    </location>
</feature>
<keyword evidence="2" id="KW-0217">Developmental protein</keyword>
<dbReference type="PANTHER" id="PTHR24338:SF0">
    <property type="entry name" value="MUSCLE SEGMENTATION HOMEOBOX"/>
    <property type="match status" value="1"/>
</dbReference>
<dbReference type="InterPro" id="IPR001356">
    <property type="entry name" value="HD"/>
</dbReference>
<keyword evidence="3 7" id="KW-0238">DNA-binding</keyword>
<dbReference type="InterPro" id="IPR050674">
    <property type="entry name" value="Msh_Homeobox_Regulators"/>
</dbReference>
<dbReference type="PROSITE" id="PS00027">
    <property type="entry name" value="HOMEOBOX_1"/>
    <property type="match status" value="1"/>
</dbReference>
<reference evidence="12" key="2">
    <citation type="submission" date="2020-10" db="UniProtKB">
        <authorList>
            <consortium name="WormBaseParasite"/>
        </authorList>
    </citation>
    <scope>IDENTIFICATION</scope>
</reference>
<dbReference type="GO" id="GO:0000977">
    <property type="term" value="F:RNA polymerase II transcription regulatory region sequence-specific DNA binding"/>
    <property type="evidence" value="ECO:0007669"/>
    <property type="project" value="TreeGrafter"/>
</dbReference>
<dbReference type="Gene3D" id="1.10.10.60">
    <property type="entry name" value="Homeodomain-like"/>
    <property type="match status" value="1"/>
</dbReference>
<feature type="region of interest" description="Disordered" evidence="9">
    <location>
        <begin position="1"/>
        <end position="32"/>
    </location>
</feature>
<feature type="region of interest" description="Disordered" evidence="9">
    <location>
        <begin position="136"/>
        <end position="188"/>
    </location>
</feature>
<evidence type="ECO:0000256" key="5">
    <source>
        <dbReference type="ARBA" id="ARBA00023242"/>
    </source>
</evidence>
<dbReference type="CDD" id="cd00086">
    <property type="entry name" value="homeodomain"/>
    <property type="match status" value="1"/>
</dbReference>
<dbReference type="InterPro" id="IPR020479">
    <property type="entry name" value="HD_metazoa"/>
</dbReference>
<evidence type="ECO:0000256" key="8">
    <source>
        <dbReference type="RuleBase" id="RU000682"/>
    </source>
</evidence>
<protein>
    <submittedName>
        <fullName evidence="12">Homeobox domain-containing protein</fullName>
    </submittedName>
</protein>
<dbReference type="PROSITE" id="PS50071">
    <property type="entry name" value="HOMEOBOX_2"/>
    <property type="match status" value="1"/>
</dbReference>
<dbReference type="GO" id="GO:0000981">
    <property type="term" value="F:DNA-binding transcription factor activity, RNA polymerase II-specific"/>
    <property type="evidence" value="ECO:0007669"/>
    <property type="project" value="InterPro"/>
</dbReference>
<comment type="similarity">
    <text evidence="6">Belongs to the Msh homeobox family.</text>
</comment>
<evidence type="ECO:0000256" key="3">
    <source>
        <dbReference type="ARBA" id="ARBA00023125"/>
    </source>
</evidence>
<dbReference type="GO" id="GO:0005634">
    <property type="term" value="C:nucleus"/>
    <property type="evidence" value="ECO:0007669"/>
    <property type="project" value="UniProtKB-SubCell"/>
</dbReference>
<feature type="domain" description="Homeobox" evidence="10">
    <location>
        <begin position="201"/>
        <end position="261"/>
    </location>
</feature>
<evidence type="ECO:0000256" key="4">
    <source>
        <dbReference type="ARBA" id="ARBA00023155"/>
    </source>
</evidence>
<reference evidence="11" key="1">
    <citation type="journal article" date="2013" name="Genetics">
        <title>The draft genome and transcriptome of Panagrellus redivivus are shaped by the harsh demands of a free-living lifestyle.</title>
        <authorList>
            <person name="Srinivasan J."/>
            <person name="Dillman A.R."/>
            <person name="Macchietto M.G."/>
            <person name="Heikkinen L."/>
            <person name="Lakso M."/>
            <person name="Fracchia K.M."/>
            <person name="Antoshechkin I."/>
            <person name="Mortazavi A."/>
            <person name="Wong G."/>
            <person name="Sternberg P.W."/>
        </authorList>
    </citation>
    <scope>NUCLEOTIDE SEQUENCE [LARGE SCALE GENOMIC DNA]</scope>
    <source>
        <strain evidence="11">MT8872</strain>
    </source>
</reference>
<keyword evidence="4 7" id="KW-0371">Homeobox</keyword>
<evidence type="ECO:0000256" key="2">
    <source>
        <dbReference type="ARBA" id="ARBA00022473"/>
    </source>
</evidence>
<dbReference type="SUPFAM" id="SSF46689">
    <property type="entry name" value="Homeodomain-like"/>
    <property type="match status" value="1"/>
</dbReference>
<organism evidence="11 12">
    <name type="scientific">Panagrellus redivivus</name>
    <name type="common">Microworm</name>
    <dbReference type="NCBI Taxonomy" id="6233"/>
    <lineage>
        <taxon>Eukaryota</taxon>
        <taxon>Metazoa</taxon>
        <taxon>Ecdysozoa</taxon>
        <taxon>Nematoda</taxon>
        <taxon>Chromadorea</taxon>
        <taxon>Rhabditida</taxon>
        <taxon>Tylenchina</taxon>
        <taxon>Panagrolaimomorpha</taxon>
        <taxon>Panagrolaimoidea</taxon>
        <taxon>Panagrolaimidae</taxon>
        <taxon>Panagrellus</taxon>
    </lineage>
</organism>
<dbReference type="AlphaFoldDB" id="A0A7E4VTU9"/>
<evidence type="ECO:0000313" key="11">
    <source>
        <dbReference type="Proteomes" id="UP000492821"/>
    </source>
</evidence>
<evidence type="ECO:0000256" key="1">
    <source>
        <dbReference type="ARBA" id="ARBA00004123"/>
    </source>
</evidence>
<evidence type="ECO:0000256" key="6">
    <source>
        <dbReference type="ARBA" id="ARBA00038425"/>
    </source>
</evidence>
<keyword evidence="11" id="KW-1185">Reference proteome</keyword>
<dbReference type="SMART" id="SM00389">
    <property type="entry name" value="HOX"/>
    <property type="match status" value="1"/>
</dbReference>
<name>A0A7E4VTU9_PANRE</name>
<dbReference type="PRINTS" id="PR00024">
    <property type="entry name" value="HOMEOBOX"/>
</dbReference>
<keyword evidence="5 7" id="KW-0539">Nucleus</keyword>
<feature type="DNA-binding region" description="Homeobox" evidence="7">
    <location>
        <begin position="203"/>
        <end position="262"/>
    </location>
</feature>
<accession>A0A7E4VTU9</accession>